<sequence length="158" mass="17669">MNETRRKGDRKTRWALMISVTLNLLVAGVIIGGAFGPANRGPQPPQVGLGPFDRGLTDADRQTLTRMAKAEGFEFNNYPGAIDVWLERILTAIEQTPYDEVAVRDALNAHRMHIVSRIQTGEDIMVKWLGTLTPEDRKTFVERIRTHEEEGGGPPPQH</sequence>
<keyword evidence="1" id="KW-0472">Membrane</keyword>
<accession>A0ABZ1E2M2</accession>
<keyword evidence="3" id="KW-1185">Reference proteome</keyword>
<reference evidence="2 3" key="1">
    <citation type="submission" date="2023-09" db="EMBL/GenBank/DDBJ databases">
        <title>Thioclava shenzhenensis sp. nov., a multidrug resistant bacteria-antagonizing species isolated from coastal seawater.</title>
        <authorList>
            <person name="Long M."/>
        </authorList>
    </citation>
    <scope>NUCLEOTIDE SEQUENCE [LARGE SCALE GENOMIC DNA]</scope>
    <source>
        <strain evidence="2 3">FTW29</strain>
    </source>
</reference>
<dbReference type="InterPro" id="IPR025961">
    <property type="entry name" value="Metal_resist"/>
</dbReference>
<dbReference type="Proteomes" id="UP001623290">
    <property type="component" value="Chromosome"/>
</dbReference>
<dbReference type="RefSeq" id="WP_406721026.1">
    <property type="nucleotide sequence ID" value="NZ_CP135443.1"/>
</dbReference>
<proteinExistence type="predicted"/>
<dbReference type="EMBL" id="CP135443">
    <property type="protein sequence ID" value="WRY33982.1"/>
    <property type="molecule type" value="Genomic_DNA"/>
</dbReference>
<name>A0ABZ1E2M2_9RHOB</name>
<evidence type="ECO:0000313" key="2">
    <source>
        <dbReference type="EMBL" id="WRY33982.1"/>
    </source>
</evidence>
<keyword evidence="1" id="KW-1133">Transmembrane helix</keyword>
<organism evidence="2 3">
    <name type="scientific">Thioclava litoralis</name>
    <dbReference type="NCBI Taxonomy" id="3076557"/>
    <lineage>
        <taxon>Bacteria</taxon>
        <taxon>Pseudomonadati</taxon>
        <taxon>Pseudomonadota</taxon>
        <taxon>Alphaproteobacteria</taxon>
        <taxon>Rhodobacterales</taxon>
        <taxon>Paracoccaceae</taxon>
        <taxon>Thioclava</taxon>
    </lineage>
</organism>
<evidence type="ECO:0000313" key="3">
    <source>
        <dbReference type="Proteomes" id="UP001623290"/>
    </source>
</evidence>
<gene>
    <name evidence="2" type="ORF">RPE78_01435</name>
</gene>
<dbReference type="Pfam" id="PF13801">
    <property type="entry name" value="Metal_resist"/>
    <property type="match status" value="1"/>
</dbReference>
<evidence type="ECO:0000256" key="1">
    <source>
        <dbReference type="SAM" id="Phobius"/>
    </source>
</evidence>
<keyword evidence="1" id="KW-0812">Transmembrane</keyword>
<protein>
    <submittedName>
        <fullName evidence="2">Periplasmic heavy metal sensor</fullName>
    </submittedName>
</protein>
<feature type="transmembrane region" description="Helical" evidence="1">
    <location>
        <begin position="12"/>
        <end position="35"/>
    </location>
</feature>